<keyword evidence="1" id="KW-0732">Signal</keyword>
<keyword evidence="3" id="KW-1185">Reference proteome</keyword>
<dbReference type="EMBL" id="FWFR01000001">
    <property type="protein sequence ID" value="SLN10506.1"/>
    <property type="molecule type" value="Genomic_DNA"/>
</dbReference>
<sequence>MRLAPGAFVACLFTLLAIALAPRHATAGTVDIELVLLADASGSIDEAETLFQRASYAAAVTDPAVLAAMTGGYQGRIALTYVEWGNEYSQDVVVPWTVIDGIEAATVFAEALLSQPRRAFGLNAIGSAIAFAHRLIEENDHEGLRRVIDFSGDSANNWGGIGIEAARRAAIDDDIVINGLAILCRGCNGRPVDYDLEAAFRDFIIGGVGAFVVTADDKASFAQAVRNKMLLEVAGRTPGEAVATVLADDGGGVPD</sequence>
<protein>
    <recommendedName>
        <fullName evidence="4">VWFA domain-containing protein</fullName>
    </recommendedName>
</protein>
<feature type="signal peptide" evidence="1">
    <location>
        <begin position="1"/>
        <end position="27"/>
    </location>
</feature>
<dbReference type="RefSeq" id="WP_085881426.1">
    <property type="nucleotide sequence ID" value="NZ_FWFR01000001.1"/>
</dbReference>
<dbReference type="AlphaFoldDB" id="A0A1Y5R6S5"/>
<evidence type="ECO:0000256" key="1">
    <source>
        <dbReference type="SAM" id="SignalP"/>
    </source>
</evidence>
<name>A0A1Y5R6S5_9PROT</name>
<dbReference type="OrthoDB" id="9792179at2"/>
<dbReference type="InParanoid" id="A0A1Y5R6S5"/>
<dbReference type="InterPro" id="IPR010607">
    <property type="entry name" value="DUF1194"/>
</dbReference>
<organism evidence="2 3">
    <name type="scientific">Oceanibacterium hippocampi</name>
    <dbReference type="NCBI Taxonomy" id="745714"/>
    <lineage>
        <taxon>Bacteria</taxon>
        <taxon>Pseudomonadati</taxon>
        <taxon>Pseudomonadota</taxon>
        <taxon>Alphaproteobacteria</taxon>
        <taxon>Sneathiellales</taxon>
        <taxon>Sneathiellaceae</taxon>
        <taxon>Oceanibacterium</taxon>
    </lineage>
</organism>
<gene>
    <name evidence="2" type="ORF">OCH7691_00046</name>
</gene>
<evidence type="ECO:0008006" key="4">
    <source>
        <dbReference type="Google" id="ProtNLM"/>
    </source>
</evidence>
<dbReference type="SUPFAM" id="SSF53300">
    <property type="entry name" value="vWA-like"/>
    <property type="match status" value="1"/>
</dbReference>
<reference evidence="2 3" key="1">
    <citation type="submission" date="2017-03" db="EMBL/GenBank/DDBJ databases">
        <authorList>
            <person name="Afonso C.L."/>
            <person name="Miller P.J."/>
            <person name="Scott M.A."/>
            <person name="Spackman E."/>
            <person name="Goraichik I."/>
            <person name="Dimitrov K.M."/>
            <person name="Suarez D.L."/>
            <person name="Swayne D.E."/>
        </authorList>
    </citation>
    <scope>NUCLEOTIDE SEQUENCE [LARGE SCALE GENOMIC DNA]</scope>
    <source>
        <strain evidence="2 3">CECT 7691</strain>
    </source>
</reference>
<feature type="chain" id="PRO_5012193100" description="VWFA domain-containing protein" evidence="1">
    <location>
        <begin position="28"/>
        <end position="255"/>
    </location>
</feature>
<dbReference type="Pfam" id="PF06707">
    <property type="entry name" value="DUF1194"/>
    <property type="match status" value="1"/>
</dbReference>
<dbReference type="Proteomes" id="UP000193200">
    <property type="component" value="Unassembled WGS sequence"/>
</dbReference>
<evidence type="ECO:0000313" key="2">
    <source>
        <dbReference type="EMBL" id="SLN10506.1"/>
    </source>
</evidence>
<accession>A0A1Y5R6S5</accession>
<proteinExistence type="predicted"/>
<dbReference type="InterPro" id="IPR036465">
    <property type="entry name" value="vWFA_dom_sf"/>
</dbReference>
<evidence type="ECO:0000313" key="3">
    <source>
        <dbReference type="Proteomes" id="UP000193200"/>
    </source>
</evidence>